<sequence>MSGSGSAPWTPQLLRVAAGPVGRLCARPQQTRRLPLGWGSAPDLEVLTARRTYGVCGDRCEGNWSLPSPCIAYPFLPARGEEGRETNPVVGHWGCLPIL</sequence>
<comment type="caution">
    <text evidence="1">The sequence shown here is derived from an EMBL/GenBank/DDBJ whole genome shotgun (WGS) entry which is preliminary data.</text>
</comment>
<accession>A0AAV7W9R6</accession>
<name>A0AAV7W9R6_PLEWA</name>
<reference evidence="1" key="1">
    <citation type="journal article" date="2022" name="bioRxiv">
        <title>Sequencing and chromosome-scale assembly of the giantPleurodeles waltlgenome.</title>
        <authorList>
            <person name="Brown T."/>
            <person name="Elewa A."/>
            <person name="Iarovenko S."/>
            <person name="Subramanian E."/>
            <person name="Araus A.J."/>
            <person name="Petzold A."/>
            <person name="Susuki M."/>
            <person name="Suzuki K.-i.T."/>
            <person name="Hayashi T."/>
            <person name="Toyoda A."/>
            <person name="Oliveira C."/>
            <person name="Osipova E."/>
            <person name="Leigh N.D."/>
            <person name="Simon A."/>
            <person name="Yun M.H."/>
        </authorList>
    </citation>
    <scope>NUCLEOTIDE SEQUENCE</scope>
    <source>
        <strain evidence="1">20211129_DDA</strain>
        <tissue evidence="1">Liver</tissue>
    </source>
</reference>
<gene>
    <name evidence="1" type="ORF">NDU88_004666</name>
</gene>
<keyword evidence="2" id="KW-1185">Reference proteome</keyword>
<evidence type="ECO:0000313" key="2">
    <source>
        <dbReference type="Proteomes" id="UP001066276"/>
    </source>
</evidence>
<dbReference type="Proteomes" id="UP001066276">
    <property type="component" value="Chromosome 1_2"/>
</dbReference>
<protein>
    <submittedName>
        <fullName evidence="1">Uncharacterized protein</fullName>
    </submittedName>
</protein>
<organism evidence="1 2">
    <name type="scientific">Pleurodeles waltl</name>
    <name type="common">Iberian ribbed newt</name>
    <dbReference type="NCBI Taxonomy" id="8319"/>
    <lineage>
        <taxon>Eukaryota</taxon>
        <taxon>Metazoa</taxon>
        <taxon>Chordata</taxon>
        <taxon>Craniata</taxon>
        <taxon>Vertebrata</taxon>
        <taxon>Euteleostomi</taxon>
        <taxon>Amphibia</taxon>
        <taxon>Batrachia</taxon>
        <taxon>Caudata</taxon>
        <taxon>Salamandroidea</taxon>
        <taxon>Salamandridae</taxon>
        <taxon>Pleurodelinae</taxon>
        <taxon>Pleurodeles</taxon>
    </lineage>
</organism>
<dbReference type="EMBL" id="JANPWB010000002">
    <property type="protein sequence ID" value="KAJ1209288.1"/>
    <property type="molecule type" value="Genomic_DNA"/>
</dbReference>
<evidence type="ECO:0000313" key="1">
    <source>
        <dbReference type="EMBL" id="KAJ1209288.1"/>
    </source>
</evidence>
<proteinExistence type="predicted"/>
<dbReference type="AlphaFoldDB" id="A0AAV7W9R6"/>